<evidence type="ECO:0000313" key="2">
    <source>
        <dbReference type="EMBL" id="AMB97285.1"/>
    </source>
</evidence>
<protein>
    <recommendedName>
        <fullName evidence="1">HNH domain-containing protein</fullName>
    </recommendedName>
</protein>
<sequence length="254" mass="29655">MIWMIPANGKMYDHASAFQNWGFIDWRQNLKFNVGDIVFIYCTRPFKKVMFKTIVDKESLSSEEIVNDEKYWFKKEEYLKSLGGKYARLRLVAQVDSEELTLAKLKMHGLNAAPQKGVKVSAELATYMDKYMNDYYSVNIFPESDDTENALEGAVHAVLVNKYERSSVARQKCIQYYGCKCLVCGFEFEKVYGELGKNFIHVHHLIPLNEIGEEYIVDYKNDLIPVCPNCHAMLHREIDGERYSWQELRNKLKK</sequence>
<dbReference type="InterPro" id="IPR002711">
    <property type="entry name" value="HNH"/>
</dbReference>
<gene>
    <name evidence="2" type="ORF">AWM74_03090</name>
</gene>
<feature type="domain" description="HNH" evidence="1">
    <location>
        <begin position="181"/>
        <end position="236"/>
    </location>
</feature>
<dbReference type="RefSeq" id="WP_026465305.1">
    <property type="nucleotide sequence ID" value="NZ_CP014162.1"/>
</dbReference>
<dbReference type="Proteomes" id="UP000067698">
    <property type="component" value="Chromosome"/>
</dbReference>
<dbReference type="EMBL" id="CP014162">
    <property type="protein sequence ID" value="AMB97285.1"/>
    <property type="molecule type" value="Genomic_DNA"/>
</dbReference>
<dbReference type="GO" id="GO:0003676">
    <property type="term" value="F:nucleic acid binding"/>
    <property type="evidence" value="ECO:0007669"/>
    <property type="project" value="InterPro"/>
</dbReference>
<dbReference type="GO" id="GO:0008270">
    <property type="term" value="F:zinc ion binding"/>
    <property type="evidence" value="ECO:0007669"/>
    <property type="project" value="InterPro"/>
</dbReference>
<dbReference type="Gene3D" id="1.10.30.50">
    <property type="match status" value="1"/>
</dbReference>
<organism evidence="2 3">
    <name type="scientific">Aerococcus urinaeequi</name>
    <dbReference type="NCBI Taxonomy" id="51665"/>
    <lineage>
        <taxon>Bacteria</taxon>
        <taxon>Bacillati</taxon>
        <taxon>Bacillota</taxon>
        <taxon>Bacilli</taxon>
        <taxon>Lactobacillales</taxon>
        <taxon>Aerococcaceae</taxon>
        <taxon>Aerococcus</taxon>
    </lineage>
</organism>
<name>A0AAC8X021_9LACT</name>
<reference evidence="2 3" key="1">
    <citation type="journal article" date="2016" name="Genome Announc.">
        <title>Complete Genome Sequences of Aerococcus christensenii CCUG 28831T, Aerococcus sanguinicola CCUG 43001T, Aerococcus urinae CCUG 36881T, Aerococcus urinaeequi CCUG 28094T, Aerococcus urinaehominis CCUG 42038 BT, and Aerococcus viridans CCUG 4311T.</title>
        <authorList>
            <person name="Carkaci D."/>
            <person name="Dargis R."/>
            <person name="Nielsen X.C."/>
            <person name="Skovgaard O."/>
            <person name="Fuursted K."/>
            <person name="Christensen J.J."/>
        </authorList>
    </citation>
    <scope>NUCLEOTIDE SEQUENCE [LARGE SCALE GENOMIC DNA]</scope>
    <source>
        <strain evidence="2 3">CCUG28094</strain>
    </source>
</reference>
<dbReference type="GO" id="GO:0004519">
    <property type="term" value="F:endonuclease activity"/>
    <property type="evidence" value="ECO:0007669"/>
    <property type="project" value="InterPro"/>
</dbReference>
<proteinExistence type="predicted"/>
<evidence type="ECO:0000313" key="3">
    <source>
        <dbReference type="Proteomes" id="UP000067698"/>
    </source>
</evidence>
<accession>A0AAC8X021</accession>
<dbReference type="Pfam" id="PF01844">
    <property type="entry name" value="HNH"/>
    <property type="match status" value="1"/>
</dbReference>
<dbReference type="InterPro" id="IPR003615">
    <property type="entry name" value="HNH_nuc"/>
</dbReference>
<evidence type="ECO:0000259" key="1">
    <source>
        <dbReference type="Pfam" id="PF01844"/>
    </source>
</evidence>
<dbReference type="AlphaFoldDB" id="A0AAC8X021"/>
<dbReference type="CDD" id="cd00085">
    <property type="entry name" value="HNHc"/>
    <property type="match status" value="1"/>
</dbReference>
<reference evidence="3" key="2">
    <citation type="submission" date="2016-01" db="EMBL/GenBank/DDBJ databases">
        <title>Six Aerococcus type strain genome sequencing and assembly using PacBio and Illumina Hiseq.</title>
        <authorList>
            <person name="Carkaci D."/>
            <person name="Dargis R."/>
            <person name="Nielsen X.C."/>
            <person name="Skovgaard O."/>
            <person name="Fuursted K."/>
            <person name="Christensen J.J."/>
        </authorList>
    </citation>
    <scope>NUCLEOTIDE SEQUENCE [LARGE SCALE GENOMIC DNA]</scope>
    <source>
        <strain evidence="3">CCUG28094</strain>
    </source>
</reference>
<dbReference type="GeneID" id="92866533"/>